<protein>
    <recommendedName>
        <fullName evidence="4">DUF4292 domain-containing protein</fullName>
    </recommendedName>
</protein>
<gene>
    <name evidence="2" type="ORF">D3875_05545</name>
</gene>
<dbReference type="Proteomes" id="UP000286287">
    <property type="component" value="Unassembled WGS sequence"/>
</dbReference>
<feature type="chain" id="PRO_5019058369" description="DUF4292 domain-containing protein" evidence="1">
    <location>
        <begin position="20"/>
        <end position="306"/>
    </location>
</feature>
<evidence type="ECO:0008006" key="4">
    <source>
        <dbReference type="Google" id="ProtNLM"/>
    </source>
</evidence>
<dbReference type="RefSeq" id="WP_119761944.1">
    <property type="nucleotide sequence ID" value="NZ_QYUJ01000014.1"/>
</dbReference>
<feature type="signal peptide" evidence="1">
    <location>
        <begin position="1"/>
        <end position="19"/>
    </location>
</feature>
<keyword evidence="1" id="KW-0732">Signal</keyword>
<name>A0A418V4U6_9DEIO</name>
<dbReference type="EMBL" id="QYUJ01000014">
    <property type="protein sequence ID" value="RJF71124.1"/>
    <property type="molecule type" value="Genomic_DNA"/>
</dbReference>
<keyword evidence="3" id="KW-1185">Reference proteome</keyword>
<reference evidence="2 3" key="1">
    <citation type="submission" date="2018-09" db="EMBL/GenBank/DDBJ databases">
        <authorList>
            <person name="Zhu H."/>
        </authorList>
    </citation>
    <scope>NUCLEOTIDE SEQUENCE [LARGE SCALE GENOMIC DNA]</scope>
    <source>
        <strain evidence="2 3">K2S05-167</strain>
    </source>
</reference>
<evidence type="ECO:0000313" key="2">
    <source>
        <dbReference type="EMBL" id="RJF71124.1"/>
    </source>
</evidence>
<organism evidence="2 3">
    <name type="scientific">Deinococcus cavernae</name>
    <dbReference type="NCBI Taxonomy" id="2320857"/>
    <lineage>
        <taxon>Bacteria</taxon>
        <taxon>Thermotogati</taxon>
        <taxon>Deinococcota</taxon>
        <taxon>Deinococci</taxon>
        <taxon>Deinococcales</taxon>
        <taxon>Deinococcaceae</taxon>
        <taxon>Deinococcus</taxon>
    </lineage>
</organism>
<accession>A0A418V4U6</accession>
<evidence type="ECO:0000313" key="3">
    <source>
        <dbReference type="Proteomes" id="UP000286287"/>
    </source>
</evidence>
<proteinExistence type="predicted"/>
<evidence type="ECO:0000256" key="1">
    <source>
        <dbReference type="SAM" id="SignalP"/>
    </source>
</evidence>
<comment type="caution">
    <text evidence="2">The sequence shown here is derived from an EMBL/GenBank/DDBJ whole genome shotgun (WGS) entry which is preliminary data.</text>
</comment>
<sequence length="306" mass="33635">MKRAAAFTTLLMLKAWVGACSPAVYGPDSPQVRAVQKLNARLVRLSGEAFWGVLGVEAVSPVAAAPVPTPQAGGVGQVREAGPFSWVPLDSQVQKVCQPSSPQLKVSCAEFRDAPAEVARLLSLVFYGQPAVTQGRNRFLFPSGQAGLSVMVQPVKGGSVVVYVDRETAFETLQMRVLQAVERAADVQKQFRQPTCAQFGLHSDARLGFRKCAFQPLNAEVRETYRHKPTGRVEQVETIYYPRLEVQLSRAADRTVSTEVTYVNGLTSCGAHLGWKTPPLIQHGVKFEELQDYEFVGFEVLRDRSR</sequence>
<dbReference type="AlphaFoldDB" id="A0A418V4U6"/>